<dbReference type="Proteomes" id="UP001055879">
    <property type="component" value="Linkage Group LG04"/>
</dbReference>
<evidence type="ECO:0000313" key="2">
    <source>
        <dbReference type="Proteomes" id="UP001055879"/>
    </source>
</evidence>
<accession>A0ACB9CLX4</accession>
<evidence type="ECO:0000313" key="1">
    <source>
        <dbReference type="EMBL" id="KAI3735253.1"/>
    </source>
</evidence>
<comment type="caution">
    <text evidence="1">The sequence shown here is derived from an EMBL/GenBank/DDBJ whole genome shotgun (WGS) entry which is preliminary data.</text>
</comment>
<protein>
    <submittedName>
        <fullName evidence="1">Uncharacterized protein</fullName>
    </submittedName>
</protein>
<proteinExistence type="predicted"/>
<keyword evidence="2" id="KW-1185">Reference proteome</keyword>
<reference evidence="2" key="1">
    <citation type="journal article" date="2022" name="Mol. Ecol. Resour.">
        <title>The genomes of chicory, endive, great burdock and yacon provide insights into Asteraceae palaeo-polyploidization history and plant inulin production.</title>
        <authorList>
            <person name="Fan W."/>
            <person name="Wang S."/>
            <person name="Wang H."/>
            <person name="Wang A."/>
            <person name="Jiang F."/>
            <person name="Liu H."/>
            <person name="Zhao H."/>
            <person name="Xu D."/>
            <person name="Zhang Y."/>
        </authorList>
    </citation>
    <scope>NUCLEOTIDE SEQUENCE [LARGE SCALE GENOMIC DNA]</scope>
    <source>
        <strain evidence="2">cv. Niubang</strain>
    </source>
</reference>
<gene>
    <name evidence="1" type="ORF">L6452_14745</name>
</gene>
<organism evidence="1 2">
    <name type="scientific">Arctium lappa</name>
    <name type="common">Greater burdock</name>
    <name type="synonym">Lappa major</name>
    <dbReference type="NCBI Taxonomy" id="4217"/>
    <lineage>
        <taxon>Eukaryota</taxon>
        <taxon>Viridiplantae</taxon>
        <taxon>Streptophyta</taxon>
        <taxon>Embryophyta</taxon>
        <taxon>Tracheophyta</taxon>
        <taxon>Spermatophyta</taxon>
        <taxon>Magnoliopsida</taxon>
        <taxon>eudicotyledons</taxon>
        <taxon>Gunneridae</taxon>
        <taxon>Pentapetalae</taxon>
        <taxon>asterids</taxon>
        <taxon>campanulids</taxon>
        <taxon>Asterales</taxon>
        <taxon>Asteraceae</taxon>
        <taxon>Carduoideae</taxon>
        <taxon>Cardueae</taxon>
        <taxon>Arctiinae</taxon>
        <taxon>Arctium</taxon>
    </lineage>
</organism>
<reference evidence="1 2" key="2">
    <citation type="journal article" date="2022" name="Mol. Ecol. Resour.">
        <title>The genomes of chicory, endive, great burdock and yacon provide insights into Asteraceae paleo-polyploidization history and plant inulin production.</title>
        <authorList>
            <person name="Fan W."/>
            <person name="Wang S."/>
            <person name="Wang H."/>
            <person name="Wang A."/>
            <person name="Jiang F."/>
            <person name="Liu H."/>
            <person name="Zhao H."/>
            <person name="Xu D."/>
            <person name="Zhang Y."/>
        </authorList>
    </citation>
    <scope>NUCLEOTIDE SEQUENCE [LARGE SCALE GENOMIC DNA]</scope>
    <source>
        <strain evidence="2">cv. Niubang</strain>
    </source>
</reference>
<dbReference type="EMBL" id="CM042050">
    <property type="protein sequence ID" value="KAI3735253.1"/>
    <property type="molecule type" value="Genomic_DNA"/>
</dbReference>
<name>A0ACB9CLX4_ARCLA</name>
<sequence>MSILNFKIQLRSKSSGVYSGTPKVYNFKFDILGILYISPFSEEDFTDEQQTNYIFIRLRSMDLIAFLRESNMLFLVFTSFFFLLLIKLKFSKTIKNLPPSPPTLPIIGNLHQMGDKPHISITNLAKEYGPLISLRLGSQLLVVASSPETAREILKIQDRSFSSRFVPSTYRQSSVLPYSLLWSDCDQTWRTLRTICRTELFSAKAMDTYSSVRGEKISDMLEFLRNKQGEVVDIGDLAFKTMFNTLSCIIFGKDLIDLKEEHETRGGLKDSVENILEYGGKTDLGDFFPIFRRLDLQGIKKGGLKQIKTAFSFWEDIIKDRRSQICSPTWSSDQVNSLLDRLIEQGFSDFQINQFATELYIAGTDTTTSVVGWAIAELLTHKDVLSEVEREVGKKQIDFDKISESQLSELPYLHACIKETLRMHPTGPFLLPHRAQETCEVMGYTVPKDTQVFVNIWAISRDPKIWDDPLSFKPERFIDSKVDFRGQNFEFTPFGAGRRMCPGLPLGFKSVELILASLIREFDWVLPNGEDPSKLDMNDKFGVILHKEKPVNLIFKPK</sequence>